<accession>A0A103XC78</accession>
<dbReference type="Proteomes" id="UP000243975">
    <property type="component" value="Unassembled WGS sequence"/>
</dbReference>
<proteinExistence type="predicted"/>
<evidence type="ECO:0000256" key="1">
    <source>
        <dbReference type="SAM" id="MobiDB-lite"/>
    </source>
</evidence>
<organism evidence="2 3">
    <name type="scientific">Cynara cardunculus var. scolymus</name>
    <name type="common">Globe artichoke</name>
    <name type="synonym">Cynara scolymus</name>
    <dbReference type="NCBI Taxonomy" id="59895"/>
    <lineage>
        <taxon>Eukaryota</taxon>
        <taxon>Viridiplantae</taxon>
        <taxon>Streptophyta</taxon>
        <taxon>Embryophyta</taxon>
        <taxon>Tracheophyta</taxon>
        <taxon>Spermatophyta</taxon>
        <taxon>Magnoliopsida</taxon>
        <taxon>eudicotyledons</taxon>
        <taxon>Gunneridae</taxon>
        <taxon>Pentapetalae</taxon>
        <taxon>asterids</taxon>
        <taxon>campanulids</taxon>
        <taxon>Asterales</taxon>
        <taxon>Asteraceae</taxon>
        <taxon>Carduoideae</taxon>
        <taxon>Cardueae</taxon>
        <taxon>Carduinae</taxon>
        <taxon>Cynara</taxon>
    </lineage>
</organism>
<gene>
    <name evidence="2" type="ORF">Ccrd_024567</name>
</gene>
<sequence>MVKQPRLLFGAVRLRNAGGQEQALGQRQCGWESGNSLEWGTERPCAEARFTATACRSTKQPLCSLREKPVQMVRKQPLGGLEEAASVRYAIVEELAGFGATVHTYSRNQTEIKERTEEWKSKGYQYTVACLFFSFPSLEGEFNVVTSIDILTGKSTKLCTCCSSNRCREKKRRSIRFDDRRGMVTITIEENAVTDLGLLVIKQREENADTHIMGNEQQQRMEIPQHDRSGDISSKSKWVRGLTECIKLHKDFEDSKGVKHVIEVDKMVTYEKDNHDGSLKLDHGVDALTLAFGKEHYRRRRPATTKTGDDQRRPRPAVNLHDGLIAVAIGVAAQLSIEKGRSVSIKKVTTSDDQDL</sequence>
<evidence type="ECO:0000313" key="3">
    <source>
        <dbReference type="Proteomes" id="UP000243975"/>
    </source>
</evidence>
<feature type="region of interest" description="Disordered" evidence="1">
    <location>
        <begin position="297"/>
        <end position="316"/>
    </location>
</feature>
<name>A0A103XC78_CYNCS</name>
<evidence type="ECO:0000313" key="2">
    <source>
        <dbReference type="EMBL" id="KVH88050.1"/>
    </source>
</evidence>
<dbReference type="AlphaFoldDB" id="A0A103XC78"/>
<reference evidence="2 3" key="1">
    <citation type="journal article" date="2016" name="Sci. Rep.">
        <title>The genome sequence of the outbreeding globe artichoke constructed de novo incorporating a phase-aware low-pass sequencing strategy of F1 progeny.</title>
        <authorList>
            <person name="Scaglione D."/>
            <person name="Reyes-Chin-Wo S."/>
            <person name="Acquadro A."/>
            <person name="Froenicke L."/>
            <person name="Portis E."/>
            <person name="Beitel C."/>
            <person name="Tirone M."/>
            <person name="Mauro R."/>
            <person name="Lo Monaco A."/>
            <person name="Mauromicale G."/>
            <person name="Faccioli P."/>
            <person name="Cattivelli L."/>
            <person name="Rieseberg L."/>
            <person name="Michelmore R."/>
            <person name="Lanteri S."/>
        </authorList>
    </citation>
    <scope>NUCLEOTIDE SEQUENCE [LARGE SCALE GENOMIC DNA]</scope>
    <source>
        <strain evidence="2">2C</strain>
    </source>
</reference>
<dbReference type="STRING" id="59895.A0A103XC78"/>
<dbReference type="EMBL" id="LEKV01005606">
    <property type="protein sequence ID" value="KVH88050.1"/>
    <property type="molecule type" value="Genomic_DNA"/>
</dbReference>
<comment type="caution">
    <text evidence="2">The sequence shown here is derived from an EMBL/GenBank/DDBJ whole genome shotgun (WGS) entry which is preliminary data.</text>
</comment>
<protein>
    <submittedName>
        <fullName evidence="2">Uncharacterized protein</fullName>
    </submittedName>
</protein>
<dbReference type="Gramene" id="KVH88050">
    <property type="protein sequence ID" value="KVH88050"/>
    <property type="gene ID" value="Ccrd_024567"/>
</dbReference>
<keyword evidence="3" id="KW-1185">Reference proteome</keyword>